<dbReference type="Proteomes" id="UP000030554">
    <property type="component" value="Unassembled WGS sequence"/>
</dbReference>
<accession>A0A0A2ZZN4</accession>
<dbReference type="EMBL" id="JPJQ01000019">
    <property type="protein sequence ID" value="KGQ62501.1"/>
    <property type="molecule type" value="Genomic_DNA"/>
</dbReference>
<gene>
    <name evidence="2" type="ORF">IO48_04220</name>
</gene>
<name>A0A0A2ZZN4_9PAST</name>
<reference evidence="2 3" key="1">
    <citation type="submission" date="2014-07" db="EMBL/GenBank/DDBJ databases">
        <title>Chaperone-usher fimbriae in a diverse selection of Gallibacterium genomes.</title>
        <authorList>
            <person name="Kudirkiene E."/>
            <person name="Bager R.J."/>
            <person name="Johnson T.J."/>
            <person name="Bojesen A.M."/>
        </authorList>
    </citation>
    <scope>NUCLEOTIDE SEQUENCE [LARGE SCALE GENOMIC DNA]</scope>
    <source>
        <strain evidence="2 3">4895</strain>
    </source>
</reference>
<evidence type="ECO:0000256" key="1">
    <source>
        <dbReference type="SAM" id="Phobius"/>
    </source>
</evidence>
<keyword evidence="1" id="KW-1133">Transmembrane helix</keyword>
<keyword evidence="1" id="KW-0472">Membrane</keyword>
<evidence type="ECO:0000313" key="2">
    <source>
        <dbReference type="EMBL" id="KGQ62501.1"/>
    </source>
</evidence>
<dbReference type="AlphaFoldDB" id="A0A0A2ZZN4"/>
<sequence length="59" mass="6702">MMSFYLSIILIMMCGMNTFVGITYLFQDRQYLWSGVYFILGGGALALGLNFLSPFLKSF</sequence>
<proteinExistence type="predicted"/>
<feature type="transmembrane region" description="Helical" evidence="1">
    <location>
        <begin position="32"/>
        <end position="52"/>
    </location>
</feature>
<protein>
    <submittedName>
        <fullName evidence="2">Uncharacterized protein</fullName>
    </submittedName>
</protein>
<feature type="transmembrane region" description="Helical" evidence="1">
    <location>
        <begin position="5"/>
        <end position="26"/>
    </location>
</feature>
<evidence type="ECO:0000313" key="3">
    <source>
        <dbReference type="Proteomes" id="UP000030554"/>
    </source>
</evidence>
<organism evidence="2 3">
    <name type="scientific">Gallibacterium anatis 4895</name>
    <dbReference type="NCBI Taxonomy" id="1396510"/>
    <lineage>
        <taxon>Bacteria</taxon>
        <taxon>Pseudomonadati</taxon>
        <taxon>Pseudomonadota</taxon>
        <taxon>Gammaproteobacteria</taxon>
        <taxon>Pasteurellales</taxon>
        <taxon>Pasteurellaceae</taxon>
        <taxon>Gallibacterium</taxon>
    </lineage>
</organism>
<comment type="caution">
    <text evidence="2">The sequence shown here is derived from an EMBL/GenBank/DDBJ whole genome shotgun (WGS) entry which is preliminary data.</text>
</comment>
<keyword evidence="1" id="KW-0812">Transmembrane</keyword>